<feature type="transmembrane region" description="Helical" evidence="1">
    <location>
        <begin position="163"/>
        <end position="187"/>
    </location>
</feature>
<dbReference type="EMBL" id="JACOAF010000004">
    <property type="protein sequence ID" value="MBC3538520.1"/>
    <property type="molecule type" value="Genomic_DNA"/>
</dbReference>
<feature type="transmembrane region" description="Helical" evidence="1">
    <location>
        <begin position="207"/>
        <end position="226"/>
    </location>
</feature>
<sequence length="265" mass="28964">MQNFDVSVSVSAKKVTAVLGAIIAGLILLGGLSLSVKTFTQYENALGIVPLFDLDSENSIPAYFSSFNLAVAAGLLFLIYLHAKAGKSKFQLPWLFLALIFLALSIDETVAIHELFAYLIINKYLSVSGPGQYAWAIMGSITVLVFLVLYGRFIFHLPLKTRIYFFVAGAVYIMGALGMEAVGGYLSVKDSPFYGLEVMVEEGLEMLGIWLFIKALLNYIETYLVTSGGAIFRPMKETLATPKLAVHRTLPVNQEANLGLEEVGQ</sequence>
<keyword evidence="1" id="KW-0812">Transmembrane</keyword>
<evidence type="ECO:0000313" key="3">
    <source>
        <dbReference type="Proteomes" id="UP000659698"/>
    </source>
</evidence>
<proteinExistence type="predicted"/>
<organism evidence="2 3">
    <name type="scientific">Rufibacter sediminis</name>
    <dbReference type="NCBI Taxonomy" id="2762756"/>
    <lineage>
        <taxon>Bacteria</taxon>
        <taxon>Pseudomonadati</taxon>
        <taxon>Bacteroidota</taxon>
        <taxon>Cytophagia</taxon>
        <taxon>Cytophagales</taxon>
        <taxon>Hymenobacteraceae</taxon>
        <taxon>Rufibacter</taxon>
    </lineage>
</organism>
<feature type="transmembrane region" description="Helical" evidence="1">
    <location>
        <begin position="94"/>
        <end position="121"/>
    </location>
</feature>
<feature type="transmembrane region" description="Helical" evidence="1">
    <location>
        <begin position="17"/>
        <end position="40"/>
    </location>
</feature>
<evidence type="ECO:0000256" key="1">
    <source>
        <dbReference type="SAM" id="Phobius"/>
    </source>
</evidence>
<protein>
    <recommendedName>
        <fullName evidence="4">Multidrug transporter</fullName>
    </recommendedName>
</protein>
<keyword evidence="3" id="KW-1185">Reference proteome</keyword>
<keyword evidence="1" id="KW-1133">Transmembrane helix</keyword>
<feature type="transmembrane region" description="Helical" evidence="1">
    <location>
        <begin position="60"/>
        <end position="82"/>
    </location>
</feature>
<evidence type="ECO:0008006" key="4">
    <source>
        <dbReference type="Google" id="ProtNLM"/>
    </source>
</evidence>
<dbReference type="RefSeq" id="WP_186632319.1">
    <property type="nucleotide sequence ID" value="NZ_JACOAF010000004.1"/>
</dbReference>
<keyword evidence="1" id="KW-0472">Membrane</keyword>
<feature type="transmembrane region" description="Helical" evidence="1">
    <location>
        <begin position="133"/>
        <end position="151"/>
    </location>
</feature>
<comment type="caution">
    <text evidence="2">The sequence shown here is derived from an EMBL/GenBank/DDBJ whole genome shotgun (WGS) entry which is preliminary data.</text>
</comment>
<evidence type="ECO:0000313" key="2">
    <source>
        <dbReference type="EMBL" id="MBC3538520.1"/>
    </source>
</evidence>
<name>A0ABR6VMV9_9BACT</name>
<accession>A0ABR6VMV9</accession>
<reference evidence="2 3" key="1">
    <citation type="journal article" date="2019" name="Int. J. Syst. Evol. Microbiol.">
        <title>Rufibacter sediminis sp. nov., isolated from freshwater lake sediment.</title>
        <authorList>
            <person name="Qu J.H."/>
            <person name="Zhang L.J."/>
            <person name="Fu Y.H."/>
            <person name="Li H.F."/>
        </authorList>
    </citation>
    <scope>NUCLEOTIDE SEQUENCE [LARGE SCALE GENOMIC DNA]</scope>
    <source>
        <strain evidence="2 3">H-1</strain>
    </source>
</reference>
<gene>
    <name evidence="2" type="ORF">H7U12_02430</name>
</gene>
<dbReference type="Proteomes" id="UP000659698">
    <property type="component" value="Unassembled WGS sequence"/>
</dbReference>